<proteinExistence type="predicted"/>
<reference evidence="1" key="1">
    <citation type="submission" date="2014-12" db="EMBL/GenBank/DDBJ databases">
        <title>Insight into the proteome of Arion vulgaris.</title>
        <authorList>
            <person name="Aradska J."/>
            <person name="Bulat T."/>
            <person name="Smidak R."/>
            <person name="Sarate P."/>
            <person name="Gangsoo J."/>
            <person name="Sialana F."/>
            <person name="Bilban M."/>
            <person name="Lubec G."/>
        </authorList>
    </citation>
    <scope>NUCLEOTIDE SEQUENCE</scope>
    <source>
        <tissue evidence="1">Skin</tissue>
    </source>
</reference>
<name>A0A0B6YBN2_9EUPU</name>
<dbReference type="AlphaFoldDB" id="A0A0B6YBN2"/>
<dbReference type="EMBL" id="HACG01006867">
    <property type="protein sequence ID" value="CEK53732.1"/>
    <property type="molecule type" value="Transcribed_RNA"/>
</dbReference>
<accession>A0A0B6YBN2</accession>
<sequence>LTLCAGGRKFMLPHEGHPYLPAGELPRASLFLEAKLMFSMFRTDLVNNRRCRKMTEATKTKLQLS</sequence>
<organism evidence="1">
    <name type="scientific">Arion vulgaris</name>
    <dbReference type="NCBI Taxonomy" id="1028688"/>
    <lineage>
        <taxon>Eukaryota</taxon>
        <taxon>Metazoa</taxon>
        <taxon>Spiralia</taxon>
        <taxon>Lophotrochozoa</taxon>
        <taxon>Mollusca</taxon>
        <taxon>Gastropoda</taxon>
        <taxon>Heterobranchia</taxon>
        <taxon>Euthyneura</taxon>
        <taxon>Panpulmonata</taxon>
        <taxon>Eupulmonata</taxon>
        <taxon>Stylommatophora</taxon>
        <taxon>Helicina</taxon>
        <taxon>Arionoidea</taxon>
        <taxon>Arionidae</taxon>
        <taxon>Arion</taxon>
    </lineage>
</organism>
<gene>
    <name evidence="1" type="primary">ORF21093</name>
</gene>
<feature type="non-terminal residue" evidence="1">
    <location>
        <position position="1"/>
    </location>
</feature>
<protein>
    <submittedName>
        <fullName evidence="1">Uncharacterized protein</fullName>
    </submittedName>
</protein>
<evidence type="ECO:0000313" key="1">
    <source>
        <dbReference type="EMBL" id="CEK53732.1"/>
    </source>
</evidence>